<feature type="compositionally biased region" description="Basic residues" evidence="1">
    <location>
        <begin position="252"/>
        <end position="268"/>
    </location>
</feature>
<feature type="region of interest" description="Disordered" evidence="1">
    <location>
        <begin position="411"/>
        <end position="435"/>
    </location>
</feature>
<evidence type="ECO:0000256" key="1">
    <source>
        <dbReference type="SAM" id="MobiDB-lite"/>
    </source>
</evidence>
<feature type="region of interest" description="Disordered" evidence="1">
    <location>
        <begin position="1"/>
        <end position="22"/>
    </location>
</feature>
<organism evidence="2 3">
    <name type="scientific">Pythium oligandrum</name>
    <name type="common">Mycoparasitic fungus</name>
    <dbReference type="NCBI Taxonomy" id="41045"/>
    <lineage>
        <taxon>Eukaryota</taxon>
        <taxon>Sar</taxon>
        <taxon>Stramenopiles</taxon>
        <taxon>Oomycota</taxon>
        <taxon>Peronosporomycetes</taxon>
        <taxon>Pythiales</taxon>
        <taxon>Pythiaceae</taxon>
        <taxon>Pythium</taxon>
    </lineage>
</organism>
<dbReference type="OrthoDB" id="67750at2759"/>
<dbReference type="AlphaFoldDB" id="A0A8K1CS06"/>
<feature type="compositionally biased region" description="Basic residues" evidence="1">
    <location>
        <begin position="693"/>
        <end position="706"/>
    </location>
</feature>
<accession>A0A8K1CS06</accession>
<feature type="compositionally biased region" description="Basic and acidic residues" evidence="1">
    <location>
        <begin position="636"/>
        <end position="658"/>
    </location>
</feature>
<feature type="compositionally biased region" description="Acidic residues" evidence="1">
    <location>
        <begin position="616"/>
        <end position="635"/>
    </location>
</feature>
<gene>
    <name evidence="2" type="ORF">Poli38472_011290</name>
</gene>
<feature type="region of interest" description="Disordered" evidence="1">
    <location>
        <begin position="582"/>
        <end position="721"/>
    </location>
</feature>
<feature type="region of interest" description="Disordered" evidence="1">
    <location>
        <begin position="238"/>
        <end position="296"/>
    </location>
</feature>
<feature type="compositionally biased region" description="Low complexity" evidence="1">
    <location>
        <begin position="1"/>
        <end position="19"/>
    </location>
</feature>
<keyword evidence="3" id="KW-1185">Reference proteome</keyword>
<evidence type="ECO:0000313" key="2">
    <source>
        <dbReference type="EMBL" id="TMW67670.1"/>
    </source>
</evidence>
<dbReference type="Proteomes" id="UP000794436">
    <property type="component" value="Unassembled WGS sequence"/>
</dbReference>
<reference evidence="2" key="1">
    <citation type="submission" date="2019-03" db="EMBL/GenBank/DDBJ databases">
        <title>Long read genome sequence of the mycoparasitic Pythium oligandrum ATCC 38472 isolated from sugarbeet rhizosphere.</title>
        <authorList>
            <person name="Gaulin E."/>
        </authorList>
    </citation>
    <scope>NUCLEOTIDE SEQUENCE</scope>
    <source>
        <strain evidence="2">ATCC 38472_TT</strain>
    </source>
</reference>
<evidence type="ECO:0000313" key="3">
    <source>
        <dbReference type="Proteomes" id="UP000794436"/>
    </source>
</evidence>
<name>A0A8K1CS06_PYTOL</name>
<sequence length="886" mass="98670">MALSSTGASAHGSSTEAASVEATQRRGVLLDTRAYQDLAPLRLPPKLRDRVTKAQRRAAAEKDGVSIFTAAETASAQQKEIDGLDKPAGAEKRHLPDVVLAHKMREFEAKTHANALFVDPLETQLSRLSLEDKERVMTHMQSKIQAIVAKVELLYHQVKGEMDAHGVFDTAANAQRAQALCLVELQKRCRLDKLRDEAMREVLGSSGEHDDDRLLSQMEGKLNQLLQAKTLARAKATEEEAIKTTQGMRSRPSTKHMKRELGASKRKIPATSVNNQKGGNAEPPTAFPTKQDGQVDVPDVGRGEDSLLTRHPHIVHVIQQLAMYGGQPPASTNSTEGTGVEVLSGDENSKAGSVQDVWNDRSASYQTIARRVSNELFSRHERWRWDTTQHFHPQSRSQPLSTALTTRLRIQHGGTSVLSKQRNDEDEDKDSNVDKQKKLQAEYQQLQTRITQRLQVLQTTQQRSRLAESSSLRAFTAPSSNTRVVNTTPPVQRAVTASETPPPQVCPVVLGTSASAPTLSGRLRPGQQPVDQTEELRRSFLDRRLPNAIHTATINRSQHRHTRHRDSLIGAPVAMDMAAPGHHSNARLEERRNSAQTWTWHTASRLEVPETLAEGDSTESDDDDASSASSDEDDHDEARDGLGRVLEEDIEDASTRNGDEDDVDSESDTHSSSRFFSMESARSLASTINPQRACHRKNKKRGRHSQRLGNVAGPHGSRLVSRFSHTSNASSLNASTHSSANAYVLQQRLEELWRVLEFPFSTKLLMLEKYAAIQGGEALQRALSVWEAAAEMVVVREKLRTLQSEFAEHRQVKHDDLLKPNDWLYLVTQDVDVPKQTSHLSTKNLMEWIDAHMDDVTQRCEQLGQQLKVTTGEELSFQGQRYPSRV</sequence>
<protein>
    <submittedName>
        <fullName evidence="2">Uncharacterized protein</fullName>
    </submittedName>
</protein>
<proteinExistence type="predicted"/>
<comment type="caution">
    <text evidence="2">The sequence shown here is derived from an EMBL/GenBank/DDBJ whole genome shotgun (WGS) entry which is preliminary data.</text>
</comment>
<dbReference type="EMBL" id="SPLM01000004">
    <property type="protein sequence ID" value="TMW67670.1"/>
    <property type="molecule type" value="Genomic_DNA"/>
</dbReference>